<evidence type="ECO:0000313" key="2">
    <source>
        <dbReference type="EMBL" id="KTB49138.1"/>
    </source>
</evidence>
<gene>
    <name evidence="2" type="ORF">DEALK_00500</name>
</gene>
<dbReference type="OrthoDB" id="1551227at2"/>
<reference evidence="2 3" key="1">
    <citation type="submission" date="2015-06" db="EMBL/GenBank/DDBJ databases">
        <title>Genome sequence of the organohalide-respiring Dehalogenimonas alkenigignens type strain (IP3-3T).</title>
        <authorList>
            <person name="Key T.A."/>
            <person name="Richmond D.P."/>
            <person name="Bowman K.S."/>
            <person name="Cho Y.-J."/>
            <person name="Chun J."/>
            <person name="da Costa M.S."/>
            <person name="Rainey F.A."/>
            <person name="Moe W.M."/>
        </authorList>
    </citation>
    <scope>NUCLEOTIDE SEQUENCE [LARGE SCALE GENOMIC DNA]</scope>
    <source>
        <strain evidence="2 3">IP3-3</strain>
    </source>
</reference>
<dbReference type="InterPro" id="IPR022104">
    <property type="entry name" value="DUF3644"/>
</dbReference>
<dbReference type="EMBL" id="LFDV01000001">
    <property type="protein sequence ID" value="KTB49138.1"/>
    <property type="molecule type" value="Genomic_DNA"/>
</dbReference>
<proteinExistence type="predicted"/>
<accession>A0A0W0GKR2</accession>
<comment type="caution">
    <text evidence="2">The sequence shown here is derived from an EMBL/GenBank/DDBJ whole genome shotgun (WGS) entry which is preliminary data.</text>
</comment>
<dbReference type="Proteomes" id="UP000053947">
    <property type="component" value="Unassembled WGS sequence"/>
</dbReference>
<keyword evidence="3" id="KW-1185">Reference proteome</keyword>
<dbReference type="STRING" id="1217799.DEALK_00500"/>
<sequence>MKSRSKELLDRAIAAKVAAIEIYNKPGFPYRTESFAILAINGWELLLKAKWLADNRNQASSLYVYETRENADGTKSKKKYVKRTDAGNPFTHGLCYLAKKLVEDKKLDALAWDNIQILLGLRDSAVHFYNQSPAFRVRLQEIGTACTKNFASTVHDWFDRQLSEFELHLMPLAFVDLPTNMDGFLLNAEEKNFLSFLENMDKSHADPESAYSVTVNIEFRYTRSKAKEALLVQNTNDPNAPAVRLTEEHVLERYPWDYSTLTEKCKERYQGFKANQYYHNIRRPLQADRRYGITRYLDPANLESSKKAFFSPNIFVELDNHFRKKATTKG</sequence>
<evidence type="ECO:0000313" key="3">
    <source>
        <dbReference type="Proteomes" id="UP000053947"/>
    </source>
</evidence>
<feature type="domain" description="DUF3644" evidence="1">
    <location>
        <begin position="7"/>
        <end position="203"/>
    </location>
</feature>
<evidence type="ECO:0000259" key="1">
    <source>
        <dbReference type="Pfam" id="PF12358"/>
    </source>
</evidence>
<protein>
    <recommendedName>
        <fullName evidence="1">DUF3644 domain-containing protein</fullName>
    </recommendedName>
</protein>
<dbReference type="Pfam" id="PF12358">
    <property type="entry name" value="DUF3644"/>
    <property type="match status" value="1"/>
</dbReference>
<dbReference type="RefSeq" id="WP_058437598.1">
    <property type="nucleotide sequence ID" value="NZ_KQ758903.1"/>
</dbReference>
<dbReference type="AlphaFoldDB" id="A0A0W0GKR2"/>
<name>A0A0W0GKR2_9CHLR</name>
<organism evidence="2 3">
    <name type="scientific">Dehalogenimonas alkenigignens</name>
    <dbReference type="NCBI Taxonomy" id="1217799"/>
    <lineage>
        <taxon>Bacteria</taxon>
        <taxon>Bacillati</taxon>
        <taxon>Chloroflexota</taxon>
        <taxon>Dehalococcoidia</taxon>
        <taxon>Dehalococcoidales</taxon>
        <taxon>Dehalococcoidaceae</taxon>
        <taxon>Dehalogenimonas</taxon>
    </lineage>
</organism>